<dbReference type="OrthoDB" id="6664669at2759"/>
<name>A0A7R8V783_HERIL</name>
<keyword evidence="2" id="KW-1185">Reference proteome</keyword>
<organism evidence="1 2">
    <name type="scientific">Hermetia illucens</name>
    <name type="common">Black soldier fly</name>
    <dbReference type="NCBI Taxonomy" id="343691"/>
    <lineage>
        <taxon>Eukaryota</taxon>
        <taxon>Metazoa</taxon>
        <taxon>Ecdysozoa</taxon>
        <taxon>Arthropoda</taxon>
        <taxon>Hexapoda</taxon>
        <taxon>Insecta</taxon>
        <taxon>Pterygota</taxon>
        <taxon>Neoptera</taxon>
        <taxon>Endopterygota</taxon>
        <taxon>Diptera</taxon>
        <taxon>Brachycera</taxon>
        <taxon>Stratiomyomorpha</taxon>
        <taxon>Stratiomyidae</taxon>
        <taxon>Hermetiinae</taxon>
        <taxon>Hermetia</taxon>
    </lineage>
</organism>
<dbReference type="PANTHER" id="PTHR20898">
    <property type="entry name" value="DAEDALUS ON 3-RELATED-RELATED"/>
    <property type="match status" value="1"/>
</dbReference>
<dbReference type="InParanoid" id="A0A7R8V783"/>
<accession>A0A7R8V783</accession>
<protein>
    <submittedName>
        <fullName evidence="1">Uncharacterized protein</fullName>
    </submittedName>
</protein>
<evidence type="ECO:0000313" key="2">
    <source>
        <dbReference type="Proteomes" id="UP000594454"/>
    </source>
</evidence>
<dbReference type="EMBL" id="LR899014">
    <property type="protein sequence ID" value="CAD7093382.1"/>
    <property type="molecule type" value="Genomic_DNA"/>
</dbReference>
<gene>
    <name evidence="1" type="ORF">HERILL_LOCUS15667</name>
</gene>
<reference evidence="1 2" key="1">
    <citation type="submission" date="2020-11" db="EMBL/GenBank/DDBJ databases">
        <authorList>
            <person name="Wallbank WR R."/>
            <person name="Pardo Diaz C."/>
            <person name="Kozak K."/>
            <person name="Martin S."/>
            <person name="Jiggins C."/>
            <person name="Moest M."/>
            <person name="Warren A I."/>
            <person name="Generalovic N T."/>
            <person name="Byers J.R.P. K."/>
            <person name="Montejo-Kovacevich G."/>
            <person name="Yen C E."/>
        </authorList>
    </citation>
    <scope>NUCLEOTIDE SEQUENCE [LARGE SCALE GENOMIC DNA]</scope>
</reference>
<sequence length="431" mass="49328">MEINCARISNVWCEAFQFGKISAVLLNNEWSEMKMFAQFLAFILLTPLASAKSARPGRLCVKLANFHYGQNSHYVNINITFSNESFLFADVSTLRSISNPLWNLDASRWNFGKETKVFANWTLRACDISRFAYRNPFVNAFRSLISSMSNMSLACPFPANKFLVAVEYKLLQQALPLRLFYKPGTVFILNHRFLDNKECEAFQFGKISAVLLNNEWSEMKMFAQFLAFILLTPLASAKSARPGRLCVKLANFHYGQNSHYVNINITFSNESFLFADVSTLRSISNPLWNLDASRWNFGKETKVFANWTLRACDISRFAYRNPFVNAFRSLISSMSNMSLACPFPANKFLVAVEYKLLQQALPLRLFYKPVSCKVDFKPIINPSVLHQSETWKPLNISTQTIRYTVKDKETQVKSDSIGFFYLTSGVFKGEI</sequence>
<evidence type="ECO:0000313" key="1">
    <source>
        <dbReference type="EMBL" id="CAD7093382.1"/>
    </source>
</evidence>
<dbReference type="Proteomes" id="UP000594454">
    <property type="component" value="Chromosome 6"/>
</dbReference>
<dbReference type="AlphaFoldDB" id="A0A7R8V783"/>
<proteinExistence type="predicted"/>